<sequence length="172" mass="19881">MSEENIYDVDRNAEEAITTTNTIGINPNNRISTSEDDVKELTKLLTLMENQMKEMKNADIKIREQMMETMNKTRNPSQSFKSKAKKLVSNFRKFKEEHSTSMLVIYFFCTVIVLLLSTPRVVLGFIMWKGKETTDLENVFNICGAVALLGPILLFAWYCFRYYADRAHEADV</sequence>
<keyword evidence="2" id="KW-0472">Membrane</keyword>
<feature type="transmembrane region" description="Helical" evidence="2">
    <location>
        <begin position="139"/>
        <end position="160"/>
    </location>
</feature>
<proteinExistence type="predicted"/>
<reference evidence="3" key="1">
    <citation type="submission" date="2023-04" db="EMBL/GenBank/DDBJ databases">
        <title>Candida boidinii NBRC 10035.</title>
        <authorList>
            <person name="Ichikawa N."/>
            <person name="Sato H."/>
            <person name="Tonouchi N."/>
        </authorList>
    </citation>
    <scope>NUCLEOTIDE SEQUENCE</scope>
    <source>
        <strain evidence="3">NBRC 10035</strain>
    </source>
</reference>
<evidence type="ECO:0000313" key="3">
    <source>
        <dbReference type="EMBL" id="GME69000.1"/>
    </source>
</evidence>
<keyword evidence="2" id="KW-0812">Transmembrane</keyword>
<keyword evidence="1" id="KW-0175">Coiled coil</keyword>
<gene>
    <name evidence="3" type="ORF">Cboi02_000200900</name>
</gene>
<keyword evidence="2" id="KW-1133">Transmembrane helix</keyword>
<protein>
    <submittedName>
        <fullName evidence="3">Unnamed protein product</fullName>
    </submittedName>
</protein>
<comment type="caution">
    <text evidence="3">The sequence shown here is derived from an EMBL/GenBank/DDBJ whole genome shotgun (WGS) entry which is preliminary data.</text>
</comment>
<feature type="coiled-coil region" evidence="1">
    <location>
        <begin position="31"/>
        <end position="68"/>
    </location>
</feature>
<keyword evidence="4" id="KW-1185">Reference proteome</keyword>
<dbReference type="Proteomes" id="UP001165120">
    <property type="component" value="Unassembled WGS sequence"/>
</dbReference>
<evidence type="ECO:0000256" key="1">
    <source>
        <dbReference type="SAM" id="Coils"/>
    </source>
</evidence>
<dbReference type="EMBL" id="BSXN01000548">
    <property type="protein sequence ID" value="GME69000.1"/>
    <property type="molecule type" value="Genomic_DNA"/>
</dbReference>
<accession>A0A9W6SX82</accession>
<dbReference type="AlphaFoldDB" id="A0A9W6SX82"/>
<evidence type="ECO:0000256" key="2">
    <source>
        <dbReference type="SAM" id="Phobius"/>
    </source>
</evidence>
<name>A0A9W6SX82_CANBO</name>
<evidence type="ECO:0000313" key="4">
    <source>
        <dbReference type="Proteomes" id="UP001165120"/>
    </source>
</evidence>
<organism evidence="3 4">
    <name type="scientific">Candida boidinii</name>
    <name type="common">Yeast</name>
    <dbReference type="NCBI Taxonomy" id="5477"/>
    <lineage>
        <taxon>Eukaryota</taxon>
        <taxon>Fungi</taxon>
        <taxon>Dikarya</taxon>
        <taxon>Ascomycota</taxon>
        <taxon>Saccharomycotina</taxon>
        <taxon>Pichiomycetes</taxon>
        <taxon>Pichiales</taxon>
        <taxon>Pichiaceae</taxon>
        <taxon>Ogataea</taxon>
        <taxon>Ogataea/Candida clade</taxon>
    </lineage>
</organism>
<feature type="transmembrane region" description="Helical" evidence="2">
    <location>
        <begin position="103"/>
        <end position="127"/>
    </location>
</feature>